<accession>A8LQB4</accession>
<dbReference type="GO" id="GO:0046872">
    <property type="term" value="F:metal ion binding"/>
    <property type="evidence" value="ECO:0007669"/>
    <property type="project" value="UniProtKB-KW"/>
</dbReference>
<dbReference type="PRINTS" id="PR00604">
    <property type="entry name" value="CYTCHRMECIAB"/>
</dbReference>
<dbReference type="SUPFAM" id="SSF46626">
    <property type="entry name" value="Cytochrome c"/>
    <property type="match status" value="1"/>
</dbReference>
<protein>
    <submittedName>
        <fullName evidence="8">Cytochrome c552</fullName>
    </submittedName>
</protein>
<dbReference type="eggNOG" id="COG3474">
    <property type="taxonomic scope" value="Bacteria"/>
</dbReference>
<dbReference type="InterPro" id="IPR002327">
    <property type="entry name" value="Cyt_c_1A/1B"/>
</dbReference>
<sequence>MFDTMTMTKIVGGFCGALLVFLLGTWASSILYGTYGGPKAGENQAYVIDTGEEEESVAEAEEVVELPFAEVYAAADAGAGERLWRQCQACHKLEAGANGVGPYLHGIVDRPKHAADGYAYSDALLSQDGAWTPENISAFLENPREYAPGTKMAYRGMPDVEDRANLIAYLATYQ</sequence>
<keyword evidence="3 6" id="KW-0479">Metal-binding</keyword>
<dbReference type="AlphaFoldDB" id="A8LQB4"/>
<evidence type="ECO:0000259" key="7">
    <source>
        <dbReference type="PROSITE" id="PS51007"/>
    </source>
</evidence>
<evidence type="ECO:0000256" key="6">
    <source>
        <dbReference type="PROSITE-ProRule" id="PRU00433"/>
    </source>
</evidence>
<gene>
    <name evidence="8" type="primary">cycM</name>
    <name evidence="8" type="ordered locus">Dshi_0654</name>
</gene>
<dbReference type="OrthoDB" id="9805828at2"/>
<keyword evidence="4" id="KW-0249">Electron transport</keyword>
<evidence type="ECO:0000256" key="1">
    <source>
        <dbReference type="ARBA" id="ARBA00022448"/>
    </source>
</evidence>
<evidence type="ECO:0000256" key="3">
    <source>
        <dbReference type="ARBA" id="ARBA00022723"/>
    </source>
</evidence>
<dbReference type="InterPro" id="IPR009056">
    <property type="entry name" value="Cyt_c-like_dom"/>
</dbReference>
<evidence type="ECO:0000313" key="9">
    <source>
        <dbReference type="Proteomes" id="UP000006833"/>
    </source>
</evidence>
<reference evidence="9" key="1">
    <citation type="journal article" date="2010" name="ISME J.">
        <title>The complete genome sequence of the algal symbiont Dinoroseobacter shibae: a hitchhiker's guide to life in the sea.</title>
        <authorList>
            <person name="Wagner-Dobler I."/>
            <person name="Ballhausen B."/>
            <person name="Berger M."/>
            <person name="Brinkhoff T."/>
            <person name="Buchholz I."/>
            <person name="Bunk B."/>
            <person name="Cypionka H."/>
            <person name="Daniel R."/>
            <person name="Drepper T."/>
            <person name="Gerdts G."/>
            <person name="Hahnke S."/>
            <person name="Han C."/>
            <person name="Jahn D."/>
            <person name="Kalhoefer D."/>
            <person name="Kiss H."/>
            <person name="Klenk H.P."/>
            <person name="Kyrpides N."/>
            <person name="Liebl W."/>
            <person name="Liesegang H."/>
            <person name="Meincke L."/>
            <person name="Pati A."/>
            <person name="Petersen J."/>
            <person name="Piekarski T."/>
            <person name="Pommerenke C."/>
            <person name="Pradella S."/>
            <person name="Pukall R."/>
            <person name="Rabus R."/>
            <person name="Stackebrandt E."/>
            <person name="Thole S."/>
            <person name="Thompson L."/>
            <person name="Tielen P."/>
            <person name="Tomasch J."/>
            <person name="von Jan M."/>
            <person name="Wanphrut N."/>
            <person name="Wichels A."/>
            <person name="Zech H."/>
            <person name="Simon M."/>
        </authorList>
    </citation>
    <scope>NUCLEOTIDE SEQUENCE [LARGE SCALE GENOMIC DNA]</scope>
    <source>
        <strain evidence="9">DSM 16493 / NCIMB 14021 / DFL 12</strain>
    </source>
</reference>
<evidence type="ECO:0000256" key="4">
    <source>
        <dbReference type="ARBA" id="ARBA00022982"/>
    </source>
</evidence>
<dbReference type="PROSITE" id="PS51007">
    <property type="entry name" value="CYTC"/>
    <property type="match status" value="1"/>
</dbReference>
<dbReference type="InterPro" id="IPR036909">
    <property type="entry name" value="Cyt_c-like_dom_sf"/>
</dbReference>
<evidence type="ECO:0000313" key="8">
    <source>
        <dbReference type="EMBL" id="ABV92400.1"/>
    </source>
</evidence>
<keyword evidence="5 6" id="KW-0408">Iron</keyword>
<dbReference type="PANTHER" id="PTHR11961">
    <property type="entry name" value="CYTOCHROME C"/>
    <property type="match status" value="1"/>
</dbReference>
<keyword evidence="1" id="KW-0813">Transport</keyword>
<dbReference type="EMBL" id="CP000830">
    <property type="protein sequence ID" value="ABV92400.1"/>
    <property type="molecule type" value="Genomic_DNA"/>
</dbReference>
<dbReference type="Proteomes" id="UP000006833">
    <property type="component" value="Chromosome"/>
</dbReference>
<dbReference type="KEGG" id="dsh:Dshi_0654"/>
<name>A8LQB4_DINSH</name>
<keyword evidence="9" id="KW-1185">Reference proteome</keyword>
<dbReference type="Pfam" id="PF00034">
    <property type="entry name" value="Cytochrom_C"/>
    <property type="match status" value="1"/>
</dbReference>
<organism evidence="8 9">
    <name type="scientific">Dinoroseobacter shibae (strain DSM 16493 / NCIMB 14021 / DFL 12)</name>
    <dbReference type="NCBI Taxonomy" id="398580"/>
    <lineage>
        <taxon>Bacteria</taxon>
        <taxon>Pseudomonadati</taxon>
        <taxon>Pseudomonadota</taxon>
        <taxon>Alphaproteobacteria</taxon>
        <taxon>Rhodobacterales</taxon>
        <taxon>Roseobacteraceae</taxon>
        <taxon>Dinoroseobacter</taxon>
    </lineage>
</organism>
<dbReference type="STRING" id="398580.Dshi_0654"/>
<feature type="domain" description="Cytochrome c" evidence="7">
    <location>
        <begin position="75"/>
        <end position="174"/>
    </location>
</feature>
<dbReference type="RefSeq" id="WP_012177332.1">
    <property type="nucleotide sequence ID" value="NC_009952.1"/>
</dbReference>
<dbReference type="HOGENOM" id="CLU_060944_4_0_5"/>
<keyword evidence="2 6" id="KW-0349">Heme</keyword>
<evidence type="ECO:0000256" key="5">
    <source>
        <dbReference type="ARBA" id="ARBA00023004"/>
    </source>
</evidence>
<proteinExistence type="predicted"/>
<dbReference type="GO" id="GO:0020037">
    <property type="term" value="F:heme binding"/>
    <property type="evidence" value="ECO:0007669"/>
    <property type="project" value="InterPro"/>
</dbReference>
<dbReference type="Gene3D" id="1.10.760.10">
    <property type="entry name" value="Cytochrome c-like domain"/>
    <property type="match status" value="1"/>
</dbReference>
<evidence type="ECO:0000256" key="2">
    <source>
        <dbReference type="ARBA" id="ARBA00022617"/>
    </source>
</evidence>
<dbReference type="GO" id="GO:0009055">
    <property type="term" value="F:electron transfer activity"/>
    <property type="evidence" value="ECO:0007669"/>
    <property type="project" value="InterPro"/>
</dbReference>